<dbReference type="Proteomes" id="UP001164743">
    <property type="component" value="Chromosome 1A"/>
</dbReference>
<gene>
    <name evidence="2" type="ORF">PtA15_1A505</name>
</gene>
<proteinExistence type="predicted"/>
<feature type="compositionally biased region" description="Basic and acidic residues" evidence="1">
    <location>
        <begin position="361"/>
        <end position="376"/>
    </location>
</feature>
<evidence type="ECO:0000256" key="1">
    <source>
        <dbReference type="SAM" id="MobiDB-lite"/>
    </source>
</evidence>
<reference evidence="2" key="1">
    <citation type="submission" date="2022-10" db="EMBL/GenBank/DDBJ databases">
        <title>Puccinia triticina Genome sequencing and assembly.</title>
        <authorList>
            <person name="Li C."/>
        </authorList>
    </citation>
    <scope>NUCLEOTIDE SEQUENCE</scope>
    <source>
        <strain evidence="2">Pt15</strain>
    </source>
</reference>
<accession>A0ABY7C7N6</accession>
<dbReference type="RefSeq" id="XP_053016721.1">
    <property type="nucleotide sequence ID" value="XM_053165540.1"/>
</dbReference>
<evidence type="ECO:0000313" key="3">
    <source>
        <dbReference type="Proteomes" id="UP001164743"/>
    </source>
</evidence>
<dbReference type="GeneID" id="77806435"/>
<dbReference type="EMBL" id="CP110421">
    <property type="protein sequence ID" value="WAQ81166.1"/>
    <property type="molecule type" value="Genomic_DNA"/>
</dbReference>
<evidence type="ECO:0008006" key="4">
    <source>
        <dbReference type="Google" id="ProtNLM"/>
    </source>
</evidence>
<dbReference type="PANTHER" id="PTHR33069:SF3">
    <property type="entry name" value="DYNEIN HEAVY CHAIN TAIL DOMAIN-CONTAINING PROTEIN"/>
    <property type="match status" value="1"/>
</dbReference>
<keyword evidence="3" id="KW-1185">Reference proteome</keyword>
<evidence type="ECO:0000313" key="2">
    <source>
        <dbReference type="EMBL" id="WAQ81166.1"/>
    </source>
</evidence>
<feature type="region of interest" description="Disordered" evidence="1">
    <location>
        <begin position="361"/>
        <end position="387"/>
    </location>
</feature>
<dbReference type="PANTHER" id="PTHR33069">
    <property type="entry name" value="CHROMOSOME 7, WHOLE GENOME SHOTGUN SEQUENCE-RELATED"/>
    <property type="match status" value="1"/>
</dbReference>
<protein>
    <recommendedName>
        <fullName evidence="4">BRO1 domain-containing protein</fullName>
    </recommendedName>
</protein>
<sequence length="387" mass="44601">MDDPNDSVGNCERSLGQMSFLPPVNFIPRFRPITRNPEHERIWKQGDAVIESFQRMVTKYDESADRRLENFRANHVKFTIDELTRNEATLNHLVSNLLPMLRSQIIRLLKSLNPFGLQQEPESKIRLISQNRLNVEKTIDILRAWIVKVCPGRLVKPYPSSDHHYKRSKSFRLFTLKKYIFEASLDIGRSCRVASELLHHAKCSADAHSQQTKKTYYQGLLAAKRAVGSIHAAIECIKGSELDVAEKSWQSRLTGIDYSMRIIMCLITPATNSSRRRKKFGDESADRIGDYIINDSLRSSAAALKARFDAPMVLLLLYLIPLIPDIATQNDYRDWLLTWNTQRNLACENYIDISRSLIDRESDGHESDDHESDSYHSSDSYESDYRF</sequence>
<organism evidence="2 3">
    <name type="scientific">Puccinia triticina</name>
    <dbReference type="NCBI Taxonomy" id="208348"/>
    <lineage>
        <taxon>Eukaryota</taxon>
        <taxon>Fungi</taxon>
        <taxon>Dikarya</taxon>
        <taxon>Basidiomycota</taxon>
        <taxon>Pucciniomycotina</taxon>
        <taxon>Pucciniomycetes</taxon>
        <taxon>Pucciniales</taxon>
        <taxon>Pucciniaceae</taxon>
        <taxon>Puccinia</taxon>
    </lineage>
</organism>
<name>A0ABY7C7N6_9BASI</name>